<reference evidence="16" key="3">
    <citation type="submission" date="2018-07" db="EMBL/GenBank/DDBJ databases">
        <authorList>
            <person name="Mckenzie S.K."/>
            <person name="Kronauer D.J.C."/>
        </authorList>
    </citation>
    <scope>NUCLEOTIDE SEQUENCE</scope>
    <source>
        <strain evidence="16">Clonal line C1</strain>
    </source>
</reference>
<dbReference type="PANTHER" id="PTHR23235:SF165">
    <property type="entry name" value="TRANSCRIPTION FACTOR BTD"/>
    <property type="match status" value="1"/>
</dbReference>
<keyword evidence="12" id="KW-0175">Coiled coil</keyword>
<dbReference type="PROSITE" id="PS00028">
    <property type="entry name" value="ZINC_FINGER_C2H2_1"/>
    <property type="match status" value="3"/>
</dbReference>
<dbReference type="SMART" id="SM00355">
    <property type="entry name" value="ZnF_C2H2"/>
    <property type="match status" value="3"/>
</dbReference>
<evidence type="ECO:0000256" key="5">
    <source>
        <dbReference type="ARBA" id="ARBA00022833"/>
    </source>
</evidence>
<evidence type="ECO:0000256" key="9">
    <source>
        <dbReference type="ARBA" id="ARBA00023242"/>
    </source>
</evidence>
<dbReference type="AlphaFoldDB" id="A0A026WRP5"/>
<feature type="compositionally biased region" description="Polar residues" evidence="13">
    <location>
        <begin position="840"/>
        <end position="849"/>
    </location>
</feature>
<keyword evidence="3" id="KW-0677">Repeat</keyword>
<evidence type="ECO:0000256" key="2">
    <source>
        <dbReference type="ARBA" id="ARBA00022723"/>
    </source>
</evidence>
<protein>
    <submittedName>
        <fullName evidence="15">Transcription factor Sp4</fullName>
    </submittedName>
</protein>
<keyword evidence="7" id="KW-0238">DNA-binding</keyword>
<dbReference type="GO" id="GO:0008270">
    <property type="term" value="F:zinc ion binding"/>
    <property type="evidence" value="ECO:0007669"/>
    <property type="project" value="UniProtKB-KW"/>
</dbReference>
<sequence>MKRSIDGRNISQEEIEEDPLQTQQQQQQQQEEVDQQQLEQQQQQTAQPQIRFLSANVLQQLQQQQDVQQQAQQQQQQQPQVITLQQLQSFVPLQAQQPQHDQQRAQAISVQSLPHQFLQGAQIISTQAQAALQQQQQQNQQQTQQQQTQQQQPQAQQQLSYSVVPQMQAVNIDGQEALFIPSSAMSAGGHHQTQPTMQFATTSGQQMQLAGQQVQLANGQTIITPQPVSLIRAPSVFPTSLLQNITGQTVQLPTGQSVQVRPLQFPMQHIQQTVPVQVPVTASNGQTVYQTIHFPVQSLSNVFNMPTTQMIPQITQQIPQVAQIITPNGQIQQVQIANLPQLQGLQSQQVTQVAQQVAHQQAQQQVVQQQTQQQVIQSVQQQQQAQVQVQQQQQQVQQVVQQVIQQQQQQQQQQAPQSQQQQQQASQQQQQQLQQSSAPSTTVATWSTTVATPSNVQVLGISSLGRGITGNTNVITTKDGQKIDVQTLSNLARPPETVEGDIKVTSIDASQLTGGQVIHIPAAQAAQAAVQPITITGAQGQQLTLIPASALANLAAQQGNMIRNVNNGSIMQIQPTTGMNTNNGFLQSIPVQNIPGLGNVQVIPASALQPTTVQTLPATAATPIVATPTVQLDSSDPTKGWQILQTLQSNGTLTSASPMTHQHQVSNTSNTNTETDTNKQHRRRVACTCPNCGDGDRNRDMSRKRQHICHIAGCNKVYGKTSHLRAHLRWHTGERPFVCSWIFCGKKFTRSDELQRHRRTHTGEKRFQCPECTKKFMRSDHLTKHIKTHTKIRSTEAATSTQEGSSDSQSSTEQKIIIALHKETDPSDIVIAEPMDNMKTESTTHVTNE</sequence>
<evidence type="ECO:0000313" key="15">
    <source>
        <dbReference type="EMBL" id="EZA58720.1"/>
    </source>
</evidence>
<keyword evidence="4 11" id="KW-0863">Zinc-finger</keyword>
<dbReference type="GO" id="GO:0000978">
    <property type="term" value="F:RNA polymerase II cis-regulatory region sequence-specific DNA binding"/>
    <property type="evidence" value="ECO:0007669"/>
    <property type="project" value="TreeGrafter"/>
</dbReference>
<evidence type="ECO:0000256" key="4">
    <source>
        <dbReference type="ARBA" id="ARBA00022771"/>
    </source>
</evidence>
<dbReference type="FunFam" id="3.30.160.60:FF:001110">
    <property type="entry name" value="Krueppel factor 13"/>
    <property type="match status" value="1"/>
</dbReference>
<organism evidence="15 17">
    <name type="scientific">Ooceraea biroi</name>
    <name type="common">Clonal raider ant</name>
    <name type="synonym">Cerapachys biroi</name>
    <dbReference type="NCBI Taxonomy" id="2015173"/>
    <lineage>
        <taxon>Eukaryota</taxon>
        <taxon>Metazoa</taxon>
        <taxon>Ecdysozoa</taxon>
        <taxon>Arthropoda</taxon>
        <taxon>Hexapoda</taxon>
        <taxon>Insecta</taxon>
        <taxon>Pterygota</taxon>
        <taxon>Neoptera</taxon>
        <taxon>Endopterygota</taxon>
        <taxon>Hymenoptera</taxon>
        <taxon>Apocrita</taxon>
        <taxon>Aculeata</taxon>
        <taxon>Formicoidea</taxon>
        <taxon>Formicidae</taxon>
        <taxon>Dorylinae</taxon>
        <taxon>Ooceraea</taxon>
    </lineage>
</organism>
<dbReference type="FunFam" id="3.30.160.60:FF:000014">
    <property type="entry name" value="Transcription factor Sp3"/>
    <property type="match status" value="1"/>
</dbReference>
<gene>
    <name evidence="16" type="ORF">DMN91_009293</name>
    <name evidence="15" type="ORF">X777_14889</name>
</gene>
<dbReference type="GO" id="GO:0000981">
    <property type="term" value="F:DNA-binding transcription factor activity, RNA polymerase II-specific"/>
    <property type="evidence" value="ECO:0007669"/>
    <property type="project" value="TreeGrafter"/>
</dbReference>
<dbReference type="Gene3D" id="3.30.160.60">
    <property type="entry name" value="Classic Zinc Finger"/>
    <property type="match status" value="3"/>
</dbReference>
<dbReference type="PROSITE" id="PS50157">
    <property type="entry name" value="ZINC_FINGER_C2H2_2"/>
    <property type="match status" value="3"/>
</dbReference>
<feature type="region of interest" description="Disordered" evidence="13">
    <location>
        <begin position="787"/>
        <end position="849"/>
    </location>
</feature>
<feature type="compositionally biased region" description="Low complexity" evidence="13">
    <location>
        <begin position="20"/>
        <end position="41"/>
    </location>
</feature>
<dbReference type="InterPro" id="IPR036236">
    <property type="entry name" value="Znf_C2H2_sf"/>
</dbReference>
<feature type="compositionally biased region" description="Low complexity" evidence="13">
    <location>
        <begin position="799"/>
        <end position="814"/>
    </location>
</feature>
<evidence type="ECO:0000259" key="14">
    <source>
        <dbReference type="PROSITE" id="PS50157"/>
    </source>
</evidence>
<evidence type="ECO:0000256" key="7">
    <source>
        <dbReference type="ARBA" id="ARBA00023125"/>
    </source>
</evidence>
<evidence type="ECO:0000256" key="11">
    <source>
        <dbReference type="PROSITE-ProRule" id="PRU00042"/>
    </source>
</evidence>
<comment type="subcellular location">
    <subcellularLocation>
        <location evidence="1">Nucleus</location>
    </subcellularLocation>
</comment>
<feature type="coiled-coil region" evidence="12">
    <location>
        <begin position="125"/>
        <end position="152"/>
    </location>
</feature>
<dbReference type="Pfam" id="PF00096">
    <property type="entry name" value="zf-C2H2"/>
    <property type="match status" value="2"/>
</dbReference>
<keyword evidence="5" id="KW-0862">Zinc</keyword>
<evidence type="ECO:0000256" key="1">
    <source>
        <dbReference type="ARBA" id="ARBA00004123"/>
    </source>
</evidence>
<dbReference type="SUPFAM" id="SSF57667">
    <property type="entry name" value="beta-beta-alpha zinc fingers"/>
    <property type="match status" value="3"/>
</dbReference>
<feature type="domain" description="C2H2-type" evidence="14">
    <location>
        <begin position="737"/>
        <end position="766"/>
    </location>
</feature>
<dbReference type="OrthoDB" id="6365676at2759"/>
<keyword evidence="9" id="KW-0539">Nucleus</keyword>
<dbReference type="PANTHER" id="PTHR23235">
    <property type="entry name" value="KRUEPPEL-LIKE TRANSCRIPTION FACTOR"/>
    <property type="match status" value="1"/>
</dbReference>
<feature type="domain" description="C2H2-type" evidence="14">
    <location>
        <begin position="767"/>
        <end position="794"/>
    </location>
</feature>
<name>A0A026WRP5_OOCBI</name>
<proteinExistence type="inferred from homology"/>
<dbReference type="Proteomes" id="UP000053097">
    <property type="component" value="Unassembled WGS sequence"/>
</dbReference>
<reference evidence="15 17" key="1">
    <citation type="journal article" date="2014" name="Curr. Biol.">
        <title>The genome of the clonal raider ant Cerapachys biroi.</title>
        <authorList>
            <person name="Oxley P.R."/>
            <person name="Ji L."/>
            <person name="Fetter-Pruneda I."/>
            <person name="McKenzie S.K."/>
            <person name="Li C."/>
            <person name="Hu H."/>
            <person name="Zhang G."/>
            <person name="Kronauer D.J."/>
        </authorList>
    </citation>
    <scope>NUCLEOTIDE SEQUENCE [LARGE SCALE GENOMIC DNA]</scope>
</reference>
<keyword evidence="2" id="KW-0479">Metal-binding</keyword>
<dbReference type="FunFam" id="3.30.160.60:FF:000077">
    <property type="entry name" value="Sp8 transcription factor"/>
    <property type="match status" value="1"/>
</dbReference>
<evidence type="ECO:0000256" key="8">
    <source>
        <dbReference type="ARBA" id="ARBA00023163"/>
    </source>
</evidence>
<dbReference type="InterPro" id="IPR013087">
    <property type="entry name" value="Znf_C2H2_type"/>
</dbReference>
<dbReference type="OMA" id="THTKIRS"/>
<feature type="domain" description="C2H2-type" evidence="14">
    <location>
        <begin position="707"/>
        <end position="736"/>
    </location>
</feature>
<evidence type="ECO:0000256" key="13">
    <source>
        <dbReference type="SAM" id="MobiDB-lite"/>
    </source>
</evidence>
<feature type="compositionally biased region" description="Polar residues" evidence="13">
    <location>
        <begin position="654"/>
        <end position="665"/>
    </location>
</feature>
<dbReference type="EMBL" id="KK107119">
    <property type="protein sequence ID" value="EZA58720.1"/>
    <property type="molecule type" value="Genomic_DNA"/>
</dbReference>
<evidence type="ECO:0000313" key="17">
    <source>
        <dbReference type="Proteomes" id="UP000053097"/>
    </source>
</evidence>
<comment type="similarity">
    <text evidence="10">Belongs to the Sp1 C2H2-type zinc-finger protein family.</text>
</comment>
<keyword evidence="17" id="KW-1185">Reference proteome</keyword>
<feature type="region of interest" description="Disordered" evidence="13">
    <location>
        <begin position="654"/>
        <end position="679"/>
    </location>
</feature>
<evidence type="ECO:0000256" key="10">
    <source>
        <dbReference type="ARBA" id="ARBA00038409"/>
    </source>
</evidence>
<evidence type="ECO:0000256" key="3">
    <source>
        <dbReference type="ARBA" id="ARBA00022737"/>
    </source>
</evidence>
<feature type="compositionally biased region" description="Low complexity" evidence="13">
    <location>
        <begin position="666"/>
        <end position="675"/>
    </location>
</feature>
<accession>A0A026WRP5</accession>
<keyword evidence="6" id="KW-0805">Transcription regulation</keyword>
<evidence type="ECO:0000256" key="12">
    <source>
        <dbReference type="SAM" id="Coils"/>
    </source>
</evidence>
<evidence type="ECO:0000256" key="6">
    <source>
        <dbReference type="ARBA" id="ARBA00023015"/>
    </source>
</evidence>
<feature type="coiled-coil region" evidence="12">
    <location>
        <begin position="382"/>
        <end position="409"/>
    </location>
</feature>
<dbReference type="Proteomes" id="UP000279307">
    <property type="component" value="Chromosome 9"/>
</dbReference>
<feature type="region of interest" description="Disordered" evidence="13">
    <location>
        <begin position="1"/>
        <end position="41"/>
    </location>
</feature>
<reference evidence="16" key="2">
    <citation type="journal article" date="2018" name="Genome Res.">
        <title>The genomic architecture and molecular evolution of ant odorant receptors.</title>
        <authorList>
            <person name="McKenzie S.K."/>
            <person name="Kronauer D.J.C."/>
        </authorList>
    </citation>
    <scope>NUCLEOTIDE SEQUENCE [LARGE SCALE GENOMIC DNA]</scope>
    <source>
        <strain evidence="16">Clonal line C1</strain>
    </source>
</reference>
<evidence type="ECO:0000313" key="16">
    <source>
        <dbReference type="EMBL" id="RLU18935.1"/>
    </source>
</evidence>
<dbReference type="GO" id="GO:0005634">
    <property type="term" value="C:nucleus"/>
    <property type="evidence" value="ECO:0007669"/>
    <property type="project" value="UniProtKB-SubCell"/>
</dbReference>
<keyword evidence="8" id="KW-0804">Transcription</keyword>
<dbReference type="STRING" id="2015173.A0A026WRP5"/>
<dbReference type="EMBL" id="QOIP01000009">
    <property type="protein sequence ID" value="RLU18935.1"/>
    <property type="molecule type" value="Genomic_DNA"/>
</dbReference>